<dbReference type="GO" id="GO:0030686">
    <property type="term" value="C:90S preribosome"/>
    <property type="evidence" value="ECO:0007669"/>
    <property type="project" value="InterPro"/>
</dbReference>
<dbReference type="GO" id="GO:0005730">
    <property type="term" value="C:nucleolus"/>
    <property type="evidence" value="ECO:0007669"/>
    <property type="project" value="UniProtKB-SubCell"/>
</dbReference>
<gene>
    <name evidence="5" type="ORF">CHIRRI_LOCUS4418</name>
</gene>
<feature type="region of interest" description="Disordered" evidence="4">
    <location>
        <begin position="1"/>
        <end position="24"/>
    </location>
</feature>
<proteinExistence type="inferred from homology"/>
<name>A0A9N9RN60_9DIPT</name>
<organism evidence="5 6">
    <name type="scientific">Chironomus riparius</name>
    <dbReference type="NCBI Taxonomy" id="315576"/>
    <lineage>
        <taxon>Eukaryota</taxon>
        <taxon>Metazoa</taxon>
        <taxon>Ecdysozoa</taxon>
        <taxon>Arthropoda</taxon>
        <taxon>Hexapoda</taxon>
        <taxon>Insecta</taxon>
        <taxon>Pterygota</taxon>
        <taxon>Neoptera</taxon>
        <taxon>Endopterygota</taxon>
        <taxon>Diptera</taxon>
        <taxon>Nematocera</taxon>
        <taxon>Chironomoidea</taxon>
        <taxon>Chironomidae</taxon>
        <taxon>Chironominae</taxon>
        <taxon>Chironomus</taxon>
    </lineage>
</organism>
<sequence length="178" mass="21100">MGKIKKINPVKKSSKLEQSFSKKDKVKKVSKISTPISKINRKVISKKEKLKIKKQKVLDGIKSTKTKFEEEKARKKREKTAIIGDLRPLLDSLPSLDELMTIRDNSKASSMQHQKNVVRKPKNRFEKKKILINEKTEKFLDRFDHMQKLWKDPEFQNNPRQMLAERIRRSRNENEMEN</sequence>
<dbReference type="GO" id="GO:0030688">
    <property type="term" value="C:preribosome, small subunit precursor"/>
    <property type="evidence" value="ECO:0007669"/>
    <property type="project" value="InterPro"/>
</dbReference>
<evidence type="ECO:0000256" key="2">
    <source>
        <dbReference type="ARBA" id="ARBA00011022"/>
    </source>
</evidence>
<feature type="region of interest" description="Disordered" evidence="4">
    <location>
        <begin position="153"/>
        <end position="178"/>
    </location>
</feature>
<evidence type="ECO:0000313" key="5">
    <source>
        <dbReference type="EMBL" id="CAG9801492.1"/>
    </source>
</evidence>
<evidence type="ECO:0000256" key="3">
    <source>
        <dbReference type="ARBA" id="ARBA00023242"/>
    </source>
</evidence>
<comment type="subcellular location">
    <subcellularLocation>
        <location evidence="1">Nucleus</location>
        <location evidence="1">Nucleolus</location>
    </subcellularLocation>
</comment>
<evidence type="ECO:0000256" key="4">
    <source>
        <dbReference type="SAM" id="MobiDB-lite"/>
    </source>
</evidence>
<accession>A0A9N9RN60</accession>
<dbReference type="InterPro" id="IPR028160">
    <property type="entry name" value="Slx9-like"/>
</dbReference>
<reference evidence="5" key="1">
    <citation type="submission" date="2022-01" db="EMBL/GenBank/DDBJ databases">
        <authorList>
            <person name="King R."/>
        </authorList>
    </citation>
    <scope>NUCLEOTIDE SEQUENCE</scope>
</reference>
<dbReference type="Proteomes" id="UP001153620">
    <property type="component" value="Chromosome 1"/>
</dbReference>
<dbReference type="EMBL" id="OU895877">
    <property type="protein sequence ID" value="CAG9801492.1"/>
    <property type="molecule type" value="Genomic_DNA"/>
</dbReference>
<dbReference type="Pfam" id="PF15341">
    <property type="entry name" value="SLX9"/>
    <property type="match status" value="1"/>
</dbReference>
<evidence type="ECO:0000313" key="6">
    <source>
        <dbReference type="Proteomes" id="UP001153620"/>
    </source>
</evidence>
<protein>
    <recommendedName>
        <fullName evidence="7">Ribosome biogenesis protein SLX9</fullName>
    </recommendedName>
</protein>
<dbReference type="PANTHER" id="PTHR31109:SF2">
    <property type="entry name" value="RIBOSOME BIOGENESIS PROTEIN SLX9 HOMOLOG"/>
    <property type="match status" value="1"/>
</dbReference>
<dbReference type="GO" id="GO:0000462">
    <property type="term" value="P:maturation of SSU-rRNA from tricistronic rRNA transcript (SSU-rRNA, 5.8S rRNA, LSU-rRNA)"/>
    <property type="evidence" value="ECO:0007669"/>
    <property type="project" value="InterPro"/>
</dbReference>
<dbReference type="AlphaFoldDB" id="A0A9N9RN60"/>
<evidence type="ECO:0008006" key="7">
    <source>
        <dbReference type="Google" id="ProtNLM"/>
    </source>
</evidence>
<feature type="compositionally biased region" description="Basic residues" evidence="4">
    <location>
        <begin position="1"/>
        <end position="13"/>
    </location>
</feature>
<reference evidence="5" key="2">
    <citation type="submission" date="2022-10" db="EMBL/GenBank/DDBJ databases">
        <authorList>
            <consortium name="ENA_rothamsted_submissions"/>
            <consortium name="culmorum"/>
            <person name="King R."/>
        </authorList>
    </citation>
    <scope>NUCLEOTIDE SEQUENCE</scope>
</reference>
<keyword evidence="6" id="KW-1185">Reference proteome</keyword>
<dbReference type="PANTHER" id="PTHR31109">
    <property type="entry name" value="PROTEIN FAM207A"/>
    <property type="match status" value="1"/>
</dbReference>
<feature type="compositionally biased region" description="Basic and acidic residues" evidence="4">
    <location>
        <begin position="163"/>
        <end position="178"/>
    </location>
</feature>
<evidence type="ECO:0000256" key="1">
    <source>
        <dbReference type="ARBA" id="ARBA00004604"/>
    </source>
</evidence>
<keyword evidence="3" id="KW-0539">Nucleus</keyword>
<comment type="similarity">
    <text evidence="2">Belongs to the SLX9 family.</text>
</comment>